<organism evidence="3 4">
    <name type="scientific">Georgenia deserti</name>
    <dbReference type="NCBI Taxonomy" id="2093781"/>
    <lineage>
        <taxon>Bacteria</taxon>
        <taxon>Bacillati</taxon>
        <taxon>Actinomycetota</taxon>
        <taxon>Actinomycetes</taxon>
        <taxon>Micrococcales</taxon>
        <taxon>Bogoriellaceae</taxon>
        <taxon>Georgenia</taxon>
    </lineage>
</organism>
<proteinExistence type="predicted"/>
<feature type="transmembrane region" description="Helical" evidence="2">
    <location>
        <begin position="171"/>
        <end position="191"/>
    </location>
</feature>
<dbReference type="PANTHER" id="PTHR23542:SF1">
    <property type="entry name" value="MAJOR FACILITATOR SUPERFAMILY (MFS) PROFILE DOMAIN-CONTAINING PROTEIN"/>
    <property type="match status" value="1"/>
</dbReference>
<feature type="transmembrane region" description="Helical" evidence="2">
    <location>
        <begin position="306"/>
        <end position="328"/>
    </location>
</feature>
<feature type="transmembrane region" description="Helical" evidence="2">
    <location>
        <begin position="79"/>
        <end position="99"/>
    </location>
</feature>
<feature type="transmembrane region" description="Helical" evidence="2">
    <location>
        <begin position="212"/>
        <end position="232"/>
    </location>
</feature>
<evidence type="ECO:0000256" key="1">
    <source>
        <dbReference type="SAM" id="MobiDB-lite"/>
    </source>
</evidence>
<dbReference type="RefSeq" id="WP_388004337.1">
    <property type="nucleotide sequence ID" value="NZ_JBHUEE010000003.1"/>
</dbReference>
<evidence type="ECO:0000313" key="3">
    <source>
        <dbReference type="EMBL" id="MFD1717643.1"/>
    </source>
</evidence>
<comment type="caution">
    <text evidence="3">The sequence shown here is derived from an EMBL/GenBank/DDBJ whole genome shotgun (WGS) entry which is preliminary data.</text>
</comment>
<dbReference type="InterPro" id="IPR011701">
    <property type="entry name" value="MFS"/>
</dbReference>
<keyword evidence="2" id="KW-1133">Transmembrane helix</keyword>
<feature type="transmembrane region" description="Helical" evidence="2">
    <location>
        <begin position="369"/>
        <end position="390"/>
    </location>
</feature>
<reference evidence="4" key="1">
    <citation type="journal article" date="2019" name="Int. J. Syst. Evol. Microbiol.">
        <title>The Global Catalogue of Microorganisms (GCM) 10K type strain sequencing project: providing services to taxonomists for standard genome sequencing and annotation.</title>
        <authorList>
            <consortium name="The Broad Institute Genomics Platform"/>
            <consortium name="The Broad Institute Genome Sequencing Center for Infectious Disease"/>
            <person name="Wu L."/>
            <person name="Ma J."/>
        </authorList>
    </citation>
    <scope>NUCLEOTIDE SEQUENCE [LARGE SCALE GENOMIC DNA]</scope>
    <source>
        <strain evidence="4">JCM 17130</strain>
    </source>
</reference>
<evidence type="ECO:0000313" key="4">
    <source>
        <dbReference type="Proteomes" id="UP001597277"/>
    </source>
</evidence>
<dbReference type="Gene3D" id="1.20.1250.20">
    <property type="entry name" value="MFS general substrate transporter like domains"/>
    <property type="match status" value="1"/>
</dbReference>
<dbReference type="InterPro" id="IPR036259">
    <property type="entry name" value="MFS_trans_sf"/>
</dbReference>
<protein>
    <submittedName>
        <fullName evidence="3">MFS transporter</fullName>
    </submittedName>
</protein>
<dbReference type="EMBL" id="JBHUEE010000003">
    <property type="protein sequence ID" value="MFD1717643.1"/>
    <property type="molecule type" value="Genomic_DNA"/>
</dbReference>
<dbReference type="Pfam" id="PF07690">
    <property type="entry name" value="MFS_1"/>
    <property type="match status" value="1"/>
</dbReference>
<accession>A0ABW4L480</accession>
<dbReference type="SUPFAM" id="SSF103473">
    <property type="entry name" value="MFS general substrate transporter"/>
    <property type="match status" value="1"/>
</dbReference>
<sequence length="426" mass="43216">MRNPYREVLALPGALAFSAAGLLARFAVPMMSIGIVLMLSELTGSYTTAGTVSATYVLSQAAGAPQLSRLVDRFGQARVMRPSLAVSALALVALIVAAVNAAPLWVIYGCAVLAGLTTGSMGSLVRARWTNVTETPHQLHRAFSLESSLDEFTFVVGPVVATALATSVAPWSATATCAILLVGGGFTFLALRGTEPAPHPRTAEDPQPGAPVIRSPAVLGLVVVFMFVGGIFGASEVAVVSFTDELGRAGAAGPLLGVFALGSFLAGLAYGAHTWLGPAWRRLLATVSVLGLGAVLFLLVDSILVMGAVMLVTGLAIAPTIINGNTLVQHLVDRRRLTEGLAWLHTGINLGVSAGSALAGSLVDTSGSTGGFAVLAVSGAAAVLAALALAPVLRAQDRGAAVELPGQHTPAETEPGADGAGRDSGF</sequence>
<dbReference type="Proteomes" id="UP001597277">
    <property type="component" value="Unassembled WGS sequence"/>
</dbReference>
<evidence type="ECO:0000256" key="2">
    <source>
        <dbReference type="SAM" id="Phobius"/>
    </source>
</evidence>
<gene>
    <name evidence="3" type="ORF">ACFSE6_07350</name>
</gene>
<feature type="transmembrane region" description="Helical" evidence="2">
    <location>
        <begin position="340"/>
        <end position="363"/>
    </location>
</feature>
<feature type="transmembrane region" description="Helical" evidence="2">
    <location>
        <begin position="283"/>
        <end position="300"/>
    </location>
</feature>
<name>A0ABW4L480_9MICO</name>
<feature type="region of interest" description="Disordered" evidence="1">
    <location>
        <begin position="403"/>
        <end position="426"/>
    </location>
</feature>
<keyword evidence="4" id="KW-1185">Reference proteome</keyword>
<dbReference type="PANTHER" id="PTHR23542">
    <property type="match status" value="1"/>
</dbReference>
<feature type="transmembrane region" description="Helical" evidence="2">
    <location>
        <begin position="252"/>
        <end position="271"/>
    </location>
</feature>
<keyword evidence="2" id="KW-0812">Transmembrane</keyword>
<keyword evidence="2" id="KW-0472">Membrane</keyword>